<dbReference type="GO" id="GO:0016887">
    <property type="term" value="F:ATP hydrolysis activity"/>
    <property type="evidence" value="ECO:0007669"/>
    <property type="project" value="InterPro"/>
</dbReference>
<keyword evidence="7 10" id="KW-1133">Transmembrane helix</keyword>
<dbReference type="FunFam" id="1.20.1560.10:FF:000011">
    <property type="entry name" value="Multidrug ABC transporter ATP-binding protein"/>
    <property type="match status" value="1"/>
</dbReference>
<feature type="transmembrane region" description="Helical" evidence="10">
    <location>
        <begin position="161"/>
        <end position="180"/>
    </location>
</feature>
<evidence type="ECO:0000256" key="10">
    <source>
        <dbReference type="SAM" id="Phobius"/>
    </source>
</evidence>
<dbReference type="Proteomes" id="UP000032633">
    <property type="component" value="Chromosome"/>
</dbReference>
<dbReference type="Gene3D" id="3.40.50.300">
    <property type="entry name" value="P-loop containing nucleotide triphosphate hydrolases"/>
    <property type="match status" value="1"/>
</dbReference>
<dbReference type="FunFam" id="3.40.50.300:FF:000221">
    <property type="entry name" value="Multidrug ABC transporter ATP-binding protein"/>
    <property type="match status" value="1"/>
</dbReference>
<dbReference type="Gene3D" id="1.20.1560.10">
    <property type="entry name" value="ABC transporter type 1, transmembrane domain"/>
    <property type="match status" value="1"/>
</dbReference>
<dbReference type="InterPro" id="IPR017871">
    <property type="entry name" value="ABC_transporter-like_CS"/>
</dbReference>
<feature type="transmembrane region" description="Helical" evidence="10">
    <location>
        <begin position="21"/>
        <end position="42"/>
    </location>
</feature>
<dbReference type="InterPro" id="IPR011527">
    <property type="entry name" value="ABC1_TM_dom"/>
</dbReference>
<dbReference type="GO" id="GO:0015421">
    <property type="term" value="F:ABC-type oligopeptide transporter activity"/>
    <property type="evidence" value="ECO:0007669"/>
    <property type="project" value="TreeGrafter"/>
</dbReference>
<proteinExistence type="predicted"/>
<evidence type="ECO:0000256" key="4">
    <source>
        <dbReference type="ARBA" id="ARBA00022692"/>
    </source>
</evidence>
<dbReference type="SUPFAM" id="SSF90123">
    <property type="entry name" value="ABC transporter transmembrane region"/>
    <property type="match status" value="1"/>
</dbReference>
<feature type="transmembrane region" description="Helical" evidence="10">
    <location>
        <begin position="239"/>
        <end position="261"/>
    </location>
</feature>
<dbReference type="Pfam" id="PF00005">
    <property type="entry name" value="ABC_tran"/>
    <property type="match status" value="1"/>
</dbReference>
<comment type="subcellular location">
    <subcellularLocation>
        <location evidence="1">Cell membrane</location>
        <topology evidence="1">Multi-pass membrane protein</topology>
    </subcellularLocation>
</comment>
<dbReference type="GO" id="GO:0005524">
    <property type="term" value="F:ATP binding"/>
    <property type="evidence" value="ECO:0007669"/>
    <property type="project" value="UniProtKB-KW"/>
</dbReference>
<feature type="transmembrane region" description="Helical" evidence="10">
    <location>
        <begin position="273"/>
        <end position="292"/>
    </location>
</feature>
<dbReference type="SUPFAM" id="SSF52540">
    <property type="entry name" value="P-loop containing nucleoside triphosphate hydrolases"/>
    <property type="match status" value="1"/>
</dbReference>
<feature type="transmembrane region" description="Helical" evidence="10">
    <location>
        <begin position="137"/>
        <end position="155"/>
    </location>
</feature>
<reference evidence="13 14" key="1">
    <citation type="journal article" date="2015" name="J. Biotechnol.">
        <title>Complete genome sequence of Paenibacillus beijingensis 7188(T) (=DSM 24997(T)), a novel rhizobacterium from jujube garden soil.</title>
        <authorList>
            <person name="Kwak Y."/>
            <person name="Shin J.H."/>
        </authorList>
    </citation>
    <scope>NUCLEOTIDE SEQUENCE [LARGE SCALE GENOMIC DNA]</scope>
    <source>
        <strain evidence="13 14">DSM 24997</strain>
    </source>
</reference>
<dbReference type="PROSITE" id="PS00211">
    <property type="entry name" value="ABC_TRANSPORTER_1"/>
    <property type="match status" value="1"/>
</dbReference>
<organism evidence="13 14">
    <name type="scientific">Paenibacillus beijingensis</name>
    <dbReference type="NCBI Taxonomy" id="1126833"/>
    <lineage>
        <taxon>Bacteria</taxon>
        <taxon>Bacillati</taxon>
        <taxon>Bacillota</taxon>
        <taxon>Bacilli</taxon>
        <taxon>Bacillales</taxon>
        <taxon>Paenibacillaceae</taxon>
        <taxon>Paenibacillus</taxon>
    </lineage>
</organism>
<evidence type="ECO:0000313" key="13">
    <source>
        <dbReference type="EMBL" id="AJY77613.1"/>
    </source>
</evidence>
<keyword evidence="3" id="KW-1003">Cell membrane</keyword>
<feature type="domain" description="ABC transmembrane type-1" evidence="12">
    <location>
        <begin position="27"/>
        <end position="304"/>
    </location>
</feature>
<sequence>MKASGSWRAFFALIRDTRPSKLLIASALSLSIVSTIVGLIVPMFTKNLVDGFSLTSIGTMQVVMLVAVFLAQALTSALSTYLLARIGQGVVAKLRDRLWRKLLILPVSYFDRHPTGETVSRMTNDTGVVKGLISEHLTGFATGIISIIGSLIILLSMDWKMTLILLAAVPLLLSFMVPLGRKMHKVSKGLQDETAHFAGVLSGVLSEMRLVKASGSESREYEEGFKGIRKLFRFGLQEGGVSALIGPAVSFTMMMLLIIIIGYGGVRVTSGEMTAGGLVAFILYLFQIMFPVSQLGTFFTQMQKAVGATERINETLRAEEEDFNSGKELARIGEQAITAENLVYGYGEDEPVIQGIDFTLPPGKVTAVVGPSGGGKTTLFSLLERYYSPSGGSIRIGGEPIGAYSLKSWRSRIGYVSQESPLMAGTIRENITYGVEREVSDEELKRVAAMAYADRFIEEFPHGYDTEVGERGIKLSGGQRQRIGIARALMRDPELLLLDEATSSLDSKSEAVVQEALGNLMAGRTTVVIAHRLSTVVDADQILFIEKGRITGRGTHAELLRSHALYREFAEHQLKQAAGRDENEDMGGQEGQEGQEGR</sequence>
<dbReference type="EMBL" id="CP011058">
    <property type="protein sequence ID" value="AJY77613.1"/>
    <property type="molecule type" value="Genomic_DNA"/>
</dbReference>
<dbReference type="InterPro" id="IPR039421">
    <property type="entry name" value="Type_1_exporter"/>
</dbReference>
<feature type="domain" description="ABC transporter" evidence="11">
    <location>
        <begin position="337"/>
        <end position="572"/>
    </location>
</feature>
<dbReference type="KEGG" id="pbj:VN24_08685"/>
<dbReference type="STRING" id="1126833.VN24_08685"/>
<dbReference type="CDD" id="cd18551">
    <property type="entry name" value="ABC_6TM_LmrA_like"/>
    <property type="match status" value="1"/>
</dbReference>
<dbReference type="InterPro" id="IPR003593">
    <property type="entry name" value="AAA+_ATPase"/>
</dbReference>
<evidence type="ECO:0000256" key="1">
    <source>
        <dbReference type="ARBA" id="ARBA00004651"/>
    </source>
</evidence>
<name>A0A0D5NRV8_9BACL</name>
<evidence type="ECO:0000256" key="9">
    <source>
        <dbReference type="SAM" id="MobiDB-lite"/>
    </source>
</evidence>
<dbReference type="PANTHER" id="PTHR43394:SF1">
    <property type="entry name" value="ATP-BINDING CASSETTE SUB-FAMILY B MEMBER 10, MITOCHONDRIAL"/>
    <property type="match status" value="1"/>
</dbReference>
<feature type="transmembrane region" description="Helical" evidence="10">
    <location>
        <begin position="62"/>
        <end position="84"/>
    </location>
</feature>
<evidence type="ECO:0000256" key="5">
    <source>
        <dbReference type="ARBA" id="ARBA00022741"/>
    </source>
</evidence>
<dbReference type="PROSITE" id="PS50929">
    <property type="entry name" value="ABC_TM1F"/>
    <property type="match status" value="1"/>
</dbReference>
<keyword evidence="2" id="KW-0813">Transport</keyword>
<evidence type="ECO:0000259" key="12">
    <source>
        <dbReference type="PROSITE" id="PS50929"/>
    </source>
</evidence>
<dbReference type="PANTHER" id="PTHR43394">
    <property type="entry name" value="ATP-DEPENDENT PERMEASE MDL1, MITOCHONDRIAL"/>
    <property type="match status" value="1"/>
</dbReference>
<keyword evidence="4 10" id="KW-0812">Transmembrane</keyword>
<evidence type="ECO:0000256" key="6">
    <source>
        <dbReference type="ARBA" id="ARBA00022840"/>
    </source>
</evidence>
<keyword evidence="5" id="KW-0547">Nucleotide-binding</keyword>
<accession>A0A0D5NRV8</accession>
<dbReference type="GO" id="GO:0005886">
    <property type="term" value="C:plasma membrane"/>
    <property type="evidence" value="ECO:0007669"/>
    <property type="project" value="UniProtKB-SubCell"/>
</dbReference>
<dbReference type="PATRIC" id="fig|1126833.4.peg.1917"/>
<dbReference type="PROSITE" id="PS50893">
    <property type="entry name" value="ABC_TRANSPORTER_2"/>
    <property type="match status" value="1"/>
</dbReference>
<dbReference type="HOGENOM" id="CLU_000604_84_3_9"/>
<dbReference type="AlphaFoldDB" id="A0A0D5NRV8"/>
<evidence type="ECO:0000256" key="2">
    <source>
        <dbReference type="ARBA" id="ARBA00022448"/>
    </source>
</evidence>
<feature type="region of interest" description="Disordered" evidence="9">
    <location>
        <begin position="575"/>
        <end position="598"/>
    </location>
</feature>
<dbReference type="InterPro" id="IPR027417">
    <property type="entry name" value="P-loop_NTPase"/>
</dbReference>
<reference evidence="14" key="2">
    <citation type="submission" date="2015-03" db="EMBL/GenBank/DDBJ databases">
        <title>Genome sequence of Paenibacillus beijingensis strain DSM 24997T.</title>
        <authorList>
            <person name="Kwak Y."/>
            <person name="Shin J.-H."/>
        </authorList>
    </citation>
    <scope>NUCLEOTIDE SEQUENCE [LARGE SCALE GENOMIC DNA]</scope>
    <source>
        <strain evidence="14">DSM 24997</strain>
    </source>
</reference>
<keyword evidence="14" id="KW-1185">Reference proteome</keyword>
<dbReference type="SMART" id="SM00382">
    <property type="entry name" value="AAA"/>
    <property type="match status" value="1"/>
</dbReference>
<protein>
    <submittedName>
        <fullName evidence="13">Multidrug ABC transporter permease</fullName>
    </submittedName>
</protein>
<evidence type="ECO:0000256" key="7">
    <source>
        <dbReference type="ARBA" id="ARBA00022989"/>
    </source>
</evidence>
<gene>
    <name evidence="13" type="ORF">VN24_08685</name>
</gene>
<keyword evidence="8 10" id="KW-0472">Membrane</keyword>
<evidence type="ECO:0000259" key="11">
    <source>
        <dbReference type="PROSITE" id="PS50893"/>
    </source>
</evidence>
<dbReference type="InterPro" id="IPR036640">
    <property type="entry name" value="ABC1_TM_sf"/>
</dbReference>
<dbReference type="InterPro" id="IPR003439">
    <property type="entry name" value="ABC_transporter-like_ATP-bd"/>
</dbReference>
<evidence type="ECO:0000313" key="14">
    <source>
        <dbReference type="Proteomes" id="UP000032633"/>
    </source>
</evidence>
<keyword evidence="6" id="KW-0067">ATP-binding</keyword>
<evidence type="ECO:0000256" key="8">
    <source>
        <dbReference type="ARBA" id="ARBA00023136"/>
    </source>
</evidence>
<evidence type="ECO:0000256" key="3">
    <source>
        <dbReference type="ARBA" id="ARBA00022475"/>
    </source>
</evidence>
<dbReference type="Pfam" id="PF00664">
    <property type="entry name" value="ABC_membrane"/>
    <property type="match status" value="1"/>
</dbReference>